<name>A0A6B4JIP5_CLOBO</name>
<dbReference type="AlphaFoldDB" id="A0A6B4JIP5"/>
<evidence type="ECO:0000313" key="2">
    <source>
        <dbReference type="Proteomes" id="UP000486903"/>
    </source>
</evidence>
<sequence length="81" mass="9539">MELMYIKYKNNTKSTVIKDGDKLIKSESNIIPLRSKEKIKESKNYCNSISNEISEDKINEQITDFFFNAVHKNYLANKKNF</sequence>
<gene>
    <name evidence="1" type="ORF">FDG31_16400</name>
</gene>
<organism evidence="1 2">
    <name type="scientific">Clostridium botulinum</name>
    <dbReference type="NCBI Taxonomy" id="1491"/>
    <lineage>
        <taxon>Bacteria</taxon>
        <taxon>Bacillati</taxon>
        <taxon>Bacillota</taxon>
        <taxon>Clostridia</taxon>
        <taxon>Eubacteriales</taxon>
        <taxon>Clostridiaceae</taxon>
        <taxon>Clostridium</taxon>
    </lineage>
</organism>
<proteinExistence type="predicted"/>
<evidence type="ECO:0000313" key="1">
    <source>
        <dbReference type="EMBL" id="NFV27704.1"/>
    </source>
</evidence>
<dbReference type="EMBL" id="SXFB01000019">
    <property type="protein sequence ID" value="NFV27704.1"/>
    <property type="molecule type" value="Genomic_DNA"/>
</dbReference>
<dbReference type="RefSeq" id="WP_003370613.1">
    <property type="nucleotide sequence ID" value="NZ_JACBBA010000001.1"/>
</dbReference>
<comment type="caution">
    <text evidence="1">The sequence shown here is derived from an EMBL/GenBank/DDBJ whole genome shotgun (WGS) entry which is preliminary data.</text>
</comment>
<dbReference type="Proteomes" id="UP000486903">
    <property type="component" value="Unassembled WGS sequence"/>
</dbReference>
<protein>
    <submittedName>
        <fullName evidence="1">Uncharacterized protein</fullName>
    </submittedName>
</protein>
<reference evidence="1 2" key="1">
    <citation type="submission" date="2019-04" db="EMBL/GenBank/DDBJ databases">
        <title>Genome sequencing of Clostridium botulinum Groups I-IV and Clostridium butyricum.</title>
        <authorList>
            <person name="Brunt J."/>
            <person name="Van Vliet A.H.M."/>
            <person name="Stringer S.C."/>
            <person name="Carter A.T."/>
            <person name="Peck M.W."/>
        </authorList>
    </citation>
    <scope>NUCLEOTIDE SEQUENCE [LARGE SCALE GENOMIC DNA]</scope>
    <source>
        <strain evidence="1 2">BL81</strain>
    </source>
</reference>
<accession>A0A6B4JIP5</accession>